<feature type="transmembrane region" description="Helical" evidence="1">
    <location>
        <begin position="82"/>
        <end position="101"/>
    </location>
</feature>
<dbReference type="PANTHER" id="PTHR11328">
    <property type="entry name" value="MAJOR FACILITATOR SUPERFAMILY DOMAIN-CONTAINING PROTEIN"/>
    <property type="match status" value="1"/>
</dbReference>
<dbReference type="InterPro" id="IPR001927">
    <property type="entry name" value="Na/Gal_symport"/>
</dbReference>
<feature type="transmembrane region" description="Helical" evidence="1">
    <location>
        <begin position="314"/>
        <end position="342"/>
    </location>
</feature>
<dbReference type="Pfam" id="PF13347">
    <property type="entry name" value="MFS_2"/>
    <property type="match status" value="1"/>
</dbReference>
<dbReference type="GO" id="GO:0006814">
    <property type="term" value="P:sodium ion transport"/>
    <property type="evidence" value="ECO:0007669"/>
    <property type="project" value="InterPro"/>
</dbReference>
<feature type="transmembrane region" description="Helical" evidence="1">
    <location>
        <begin position="43"/>
        <end position="61"/>
    </location>
</feature>
<feature type="transmembrane region" description="Helical" evidence="1">
    <location>
        <begin position="16"/>
        <end position="37"/>
    </location>
</feature>
<feature type="transmembrane region" description="Helical" evidence="1">
    <location>
        <begin position="363"/>
        <end position="386"/>
    </location>
</feature>
<feature type="transmembrane region" description="Helical" evidence="1">
    <location>
        <begin position="401"/>
        <end position="424"/>
    </location>
</feature>
<organism evidence="2 3">
    <name type="scientific">Acetatifactor muris</name>
    <dbReference type="NCBI Taxonomy" id="879566"/>
    <lineage>
        <taxon>Bacteria</taxon>
        <taxon>Bacillati</taxon>
        <taxon>Bacillota</taxon>
        <taxon>Clostridia</taxon>
        <taxon>Lachnospirales</taxon>
        <taxon>Lachnospiraceae</taxon>
        <taxon>Acetatifactor</taxon>
    </lineage>
</organism>
<dbReference type="GO" id="GO:0008643">
    <property type="term" value="P:carbohydrate transport"/>
    <property type="evidence" value="ECO:0007669"/>
    <property type="project" value="InterPro"/>
</dbReference>
<dbReference type="Gene3D" id="1.20.1250.20">
    <property type="entry name" value="MFS general substrate transporter like domains"/>
    <property type="match status" value="1"/>
</dbReference>
<dbReference type="NCBIfam" id="TIGR00792">
    <property type="entry name" value="gph"/>
    <property type="match status" value="1"/>
</dbReference>
<keyword evidence="3" id="KW-1185">Reference proteome</keyword>
<evidence type="ECO:0000313" key="2">
    <source>
        <dbReference type="EMBL" id="SOY32741.1"/>
    </source>
</evidence>
<dbReference type="Proteomes" id="UP000236311">
    <property type="component" value="Unassembled WGS sequence"/>
</dbReference>
<dbReference type="OrthoDB" id="9764596at2"/>
<proteinExistence type="predicted"/>
<gene>
    <name evidence="2" type="primary">yjmB_2</name>
    <name evidence="2" type="ORF">AMURIS_05507</name>
</gene>
<dbReference type="GO" id="GO:0015293">
    <property type="term" value="F:symporter activity"/>
    <property type="evidence" value="ECO:0007669"/>
    <property type="project" value="InterPro"/>
</dbReference>
<dbReference type="InterPro" id="IPR036259">
    <property type="entry name" value="MFS_trans_sf"/>
</dbReference>
<evidence type="ECO:0000313" key="3">
    <source>
        <dbReference type="Proteomes" id="UP000236311"/>
    </source>
</evidence>
<keyword evidence="1" id="KW-0812">Transmembrane</keyword>
<dbReference type="EMBL" id="OFSM01000067">
    <property type="protein sequence ID" value="SOY32741.1"/>
    <property type="molecule type" value="Genomic_DNA"/>
</dbReference>
<sequence length="455" mass="49792">MGKKQFTTTKGERVSYGMYAFGAILSYYVIMSFLQLFMTNLGIPAAMVGMIFVFAKVWDAINDPVFGVMVDKVNLKGGKYRPWLRIAGLTIPLTTILLFIIPSGASIQVKVIWSAVAYILWDTAYTMYDVPMNAIVTAMTENQEERNKLYSLNSFCVYLGGILVAVLVPMLYPAIGWPLTILILGGLCLLTMMMLPGKAKERYGGNAEKEVSIREIFMSLVHNKYLLIFTLVSIVSALTDFSNTLLAYVAIHCLGSESYITLLTLASALPVLAVALLIPKMISRVEKFKLNIVTRVIAMVLTAIMYFVGYDNVILLLVLFAGKSLFSGICAVTAIMFVADCVEYGQFCNGERNQGIAFATKAFTNKIVVALTGALGMFGVAAVGFVEGEGVVQGVSTIKGLWALFGIAPLVGGILALVIMLMSYRLRDQDVALMIRCNNGEISREEAYAAFQNKF</sequence>
<dbReference type="SUPFAM" id="SSF103473">
    <property type="entry name" value="MFS general substrate transporter"/>
    <property type="match status" value="1"/>
</dbReference>
<name>A0A2K4ZQH1_9FIRM</name>
<feature type="transmembrane region" description="Helical" evidence="1">
    <location>
        <begin position="258"/>
        <end position="278"/>
    </location>
</feature>
<feature type="transmembrane region" description="Helical" evidence="1">
    <location>
        <begin position="290"/>
        <end position="308"/>
    </location>
</feature>
<feature type="transmembrane region" description="Helical" evidence="1">
    <location>
        <begin position="174"/>
        <end position="195"/>
    </location>
</feature>
<feature type="transmembrane region" description="Helical" evidence="1">
    <location>
        <begin position="216"/>
        <end position="238"/>
    </location>
</feature>
<accession>A0A2K4ZQH1</accession>
<evidence type="ECO:0000256" key="1">
    <source>
        <dbReference type="SAM" id="Phobius"/>
    </source>
</evidence>
<dbReference type="AlphaFoldDB" id="A0A2K4ZQH1"/>
<keyword evidence="1" id="KW-0472">Membrane</keyword>
<dbReference type="InterPro" id="IPR039672">
    <property type="entry name" value="MFS_2"/>
</dbReference>
<dbReference type="RefSeq" id="WP_103242657.1">
    <property type="nucleotide sequence ID" value="NZ_JANJZD010000068.1"/>
</dbReference>
<protein>
    <submittedName>
        <fullName evidence="2">Putative symporter YjmB</fullName>
    </submittedName>
</protein>
<feature type="transmembrane region" description="Helical" evidence="1">
    <location>
        <begin position="149"/>
        <end position="168"/>
    </location>
</feature>
<keyword evidence="1" id="KW-1133">Transmembrane helix</keyword>
<dbReference type="PANTHER" id="PTHR11328:SF24">
    <property type="entry name" value="MAJOR FACILITATOR SUPERFAMILY (MFS) PROFILE DOMAIN-CONTAINING PROTEIN"/>
    <property type="match status" value="1"/>
</dbReference>
<feature type="transmembrane region" description="Helical" evidence="1">
    <location>
        <begin position="107"/>
        <end position="128"/>
    </location>
</feature>
<reference evidence="2 3" key="1">
    <citation type="submission" date="2018-01" db="EMBL/GenBank/DDBJ databases">
        <authorList>
            <person name="Gaut B.S."/>
            <person name="Morton B.R."/>
            <person name="Clegg M.T."/>
            <person name="Duvall M.R."/>
        </authorList>
    </citation>
    <scope>NUCLEOTIDE SEQUENCE [LARGE SCALE GENOMIC DNA]</scope>
    <source>
        <strain evidence="2">GP69</strain>
    </source>
</reference>
<dbReference type="GO" id="GO:0005886">
    <property type="term" value="C:plasma membrane"/>
    <property type="evidence" value="ECO:0007669"/>
    <property type="project" value="TreeGrafter"/>
</dbReference>